<name>A0A0D0ZWM3_CLOBO</name>
<dbReference type="HOGENOM" id="CLU_100878_1_0_9"/>
<dbReference type="GO" id="GO:0016301">
    <property type="term" value="F:kinase activity"/>
    <property type="evidence" value="ECO:0007669"/>
    <property type="project" value="UniProtKB-KW"/>
</dbReference>
<dbReference type="RefSeq" id="WP_003489481.1">
    <property type="nucleotide sequence ID" value="NZ_JXSU01000007.1"/>
</dbReference>
<gene>
    <name evidence="1" type="ORF">N495_05525</name>
</gene>
<dbReference type="InterPro" id="IPR011009">
    <property type="entry name" value="Kinase-like_dom_sf"/>
</dbReference>
<accession>A0A0D0ZWM3</accession>
<reference evidence="1 2" key="1">
    <citation type="submission" date="2014-06" db="EMBL/GenBank/DDBJ databases">
        <title>Genome characterization of distinct group I Clostridium botulinum lineages.</title>
        <authorList>
            <person name="Giordani F."/>
            <person name="Anselmo A."/>
            <person name="Fillo S."/>
            <person name="Palozzi A.M."/>
            <person name="Fortunato A."/>
            <person name="Gentile B."/>
            <person name="Ciammaruconi A."/>
            <person name="Anniballi F."/>
            <person name="De Medici D."/>
            <person name="Lista F."/>
        </authorList>
    </citation>
    <scope>NUCLEOTIDE SEQUENCE [LARGE SCALE GENOMIC DNA]</scope>
    <source>
        <strain evidence="1 2">B2 450</strain>
    </source>
</reference>
<sequence>MEKQEYYIELNNKAERMLRKGEFLGSGHNGIVYLLPDKKAIKIFKEKKVCKKEREILQKTNTSKYFPKVYDYGDYFILREYIRGERLDHYIKQNGINKRLTHNIIKLIKEFERLKFKKLDIRCKDIYVDKKCKLRIIDPKNNYSKTVIYPRHLMKGLNKLKVLDDFLLQVEKEDPKYHNLWNTRMKEYLEKGIK</sequence>
<comment type="caution">
    <text evidence="1">The sequence shown here is derived from an EMBL/GenBank/DDBJ whole genome shotgun (WGS) entry which is preliminary data.</text>
</comment>
<keyword evidence="1" id="KW-0418">Kinase</keyword>
<keyword evidence="1" id="KW-0808">Transferase</keyword>
<dbReference type="EMBL" id="JXSU01000007">
    <property type="protein sequence ID" value="KIS23063.1"/>
    <property type="molecule type" value="Genomic_DNA"/>
</dbReference>
<dbReference type="SUPFAM" id="SSF56112">
    <property type="entry name" value="Protein kinase-like (PK-like)"/>
    <property type="match status" value="1"/>
</dbReference>
<dbReference type="PANTHER" id="PTHR37171:SF1">
    <property type="entry name" value="SERINE_THREONINE-PROTEIN KINASE YRZF-RELATED"/>
    <property type="match status" value="1"/>
</dbReference>
<dbReference type="Proteomes" id="UP000032250">
    <property type="component" value="Unassembled WGS sequence"/>
</dbReference>
<evidence type="ECO:0000313" key="2">
    <source>
        <dbReference type="Proteomes" id="UP000032250"/>
    </source>
</evidence>
<dbReference type="Gene3D" id="1.10.510.10">
    <property type="entry name" value="Transferase(Phosphotransferase) domain 1"/>
    <property type="match status" value="1"/>
</dbReference>
<dbReference type="PATRIC" id="fig|1379739.3.peg.1431"/>
<organism evidence="1 2">
    <name type="scientific">Clostridium botulinum B2 450</name>
    <dbReference type="NCBI Taxonomy" id="1379739"/>
    <lineage>
        <taxon>Bacteria</taxon>
        <taxon>Bacillati</taxon>
        <taxon>Bacillota</taxon>
        <taxon>Clostridia</taxon>
        <taxon>Eubacteriales</taxon>
        <taxon>Clostridiaceae</taxon>
        <taxon>Clostridium</taxon>
    </lineage>
</organism>
<dbReference type="InterPro" id="IPR052396">
    <property type="entry name" value="Meiotic_Drive_Suppr_Kinase"/>
</dbReference>
<proteinExistence type="predicted"/>
<dbReference type="OrthoDB" id="1916806at2"/>
<evidence type="ECO:0000313" key="1">
    <source>
        <dbReference type="EMBL" id="KIS23063.1"/>
    </source>
</evidence>
<protein>
    <submittedName>
        <fullName evidence="1">Protein kinase</fullName>
    </submittedName>
</protein>
<dbReference type="PANTHER" id="PTHR37171">
    <property type="entry name" value="SERINE/THREONINE-PROTEIN KINASE YRZF-RELATED"/>
    <property type="match status" value="1"/>
</dbReference>
<dbReference type="AlphaFoldDB" id="A0A0D0ZWM3"/>